<dbReference type="SMART" id="SM00345">
    <property type="entry name" value="HTH_GNTR"/>
    <property type="match status" value="1"/>
</dbReference>
<dbReference type="SUPFAM" id="SSF48008">
    <property type="entry name" value="GntR ligand-binding domain-like"/>
    <property type="match status" value="1"/>
</dbReference>
<organism evidence="5 6">
    <name type="scientific">Leekyejoonella antrihumi</name>
    <dbReference type="NCBI Taxonomy" id="1660198"/>
    <lineage>
        <taxon>Bacteria</taxon>
        <taxon>Bacillati</taxon>
        <taxon>Actinomycetota</taxon>
        <taxon>Actinomycetes</taxon>
        <taxon>Micrococcales</taxon>
        <taxon>Dermacoccaceae</taxon>
        <taxon>Leekyejoonella</taxon>
    </lineage>
</organism>
<evidence type="ECO:0000259" key="4">
    <source>
        <dbReference type="PROSITE" id="PS50949"/>
    </source>
</evidence>
<reference evidence="5 6" key="2">
    <citation type="submission" date="2019-08" db="EMBL/GenBank/DDBJ databases">
        <title>Jejuicoccus antrihumi gen. nov., sp. nov., a new member of the family Dermacoccaceae isolated from a cave.</title>
        <authorList>
            <person name="Schumann P."/>
            <person name="Kim I.S."/>
        </authorList>
    </citation>
    <scope>NUCLEOTIDE SEQUENCE [LARGE SCALE GENOMIC DNA]</scope>
    <source>
        <strain evidence="5 6">C5-26</strain>
    </source>
</reference>
<keyword evidence="1" id="KW-0805">Transcription regulation</keyword>
<dbReference type="PANTHER" id="PTHR43537">
    <property type="entry name" value="TRANSCRIPTIONAL REGULATOR, GNTR FAMILY"/>
    <property type="match status" value="1"/>
</dbReference>
<dbReference type="InterPro" id="IPR008920">
    <property type="entry name" value="TF_FadR/GntR_C"/>
</dbReference>
<dbReference type="PROSITE" id="PS50949">
    <property type="entry name" value="HTH_GNTR"/>
    <property type="match status" value="1"/>
</dbReference>
<dbReference type="Pfam" id="PF00392">
    <property type="entry name" value="GntR"/>
    <property type="match status" value="1"/>
</dbReference>
<dbReference type="InterPro" id="IPR000524">
    <property type="entry name" value="Tscrpt_reg_HTH_GntR"/>
</dbReference>
<dbReference type="PANTHER" id="PTHR43537:SF5">
    <property type="entry name" value="UXU OPERON TRANSCRIPTIONAL REGULATOR"/>
    <property type="match status" value="1"/>
</dbReference>
<dbReference type="Proteomes" id="UP000320244">
    <property type="component" value="Unassembled WGS sequence"/>
</dbReference>
<reference evidence="5 6" key="1">
    <citation type="submission" date="2019-05" db="EMBL/GenBank/DDBJ databases">
        <authorList>
            <person name="Lee S.D."/>
        </authorList>
    </citation>
    <scope>NUCLEOTIDE SEQUENCE [LARGE SCALE GENOMIC DNA]</scope>
    <source>
        <strain evidence="5 6">C5-26</strain>
    </source>
</reference>
<gene>
    <name evidence="5" type="ORF">FGL98_05320</name>
</gene>
<evidence type="ECO:0000256" key="2">
    <source>
        <dbReference type="ARBA" id="ARBA00023125"/>
    </source>
</evidence>
<dbReference type="SMART" id="SM00895">
    <property type="entry name" value="FCD"/>
    <property type="match status" value="1"/>
</dbReference>
<dbReference type="AlphaFoldDB" id="A0A563E5Z7"/>
<keyword evidence="6" id="KW-1185">Reference proteome</keyword>
<protein>
    <submittedName>
        <fullName evidence="5">FadR family transcriptional regulator</fullName>
    </submittedName>
</protein>
<dbReference type="OrthoDB" id="3567645at2"/>
<dbReference type="GO" id="GO:0003700">
    <property type="term" value="F:DNA-binding transcription factor activity"/>
    <property type="evidence" value="ECO:0007669"/>
    <property type="project" value="InterPro"/>
</dbReference>
<evidence type="ECO:0000256" key="3">
    <source>
        <dbReference type="ARBA" id="ARBA00023163"/>
    </source>
</evidence>
<dbReference type="Pfam" id="PF07729">
    <property type="entry name" value="FCD"/>
    <property type="match status" value="1"/>
</dbReference>
<dbReference type="EMBL" id="VCQV01000005">
    <property type="protein sequence ID" value="TWP37719.1"/>
    <property type="molecule type" value="Genomic_DNA"/>
</dbReference>
<dbReference type="Gene3D" id="1.20.120.530">
    <property type="entry name" value="GntR ligand-binding domain-like"/>
    <property type="match status" value="1"/>
</dbReference>
<sequence>MKAAGYAQVMSSEVTSKKAWEQVVDWVEQRVLSGELVVGSTLPAERDLALRVGVSRPAVREAVRTLQASGVLRSSVGAGGSGGTTVTGVPHQALTKLLRMHVALASFPATDVTQVRVVLERLSTSLATQRADSEQLAGMRAQVELMDDDGLSIEEFNGHDTQFHVAIAEAAGNRLATDLTVAIRESMRDPILEGLYALDDWKRVRGLLRTEHHAVLSAIEGRRADEAADLVEEHIRAAFARMSWLHDR</sequence>
<keyword evidence="2" id="KW-0238">DNA-binding</keyword>
<dbReference type="InterPro" id="IPR036388">
    <property type="entry name" value="WH-like_DNA-bd_sf"/>
</dbReference>
<accession>A0A563E5Z7</accession>
<dbReference type="CDD" id="cd07377">
    <property type="entry name" value="WHTH_GntR"/>
    <property type="match status" value="1"/>
</dbReference>
<dbReference type="InterPro" id="IPR011711">
    <property type="entry name" value="GntR_C"/>
</dbReference>
<feature type="domain" description="HTH gntR-type" evidence="4">
    <location>
        <begin position="17"/>
        <end position="89"/>
    </location>
</feature>
<evidence type="ECO:0000313" key="5">
    <source>
        <dbReference type="EMBL" id="TWP37719.1"/>
    </source>
</evidence>
<comment type="caution">
    <text evidence="5">The sequence shown here is derived from an EMBL/GenBank/DDBJ whole genome shotgun (WGS) entry which is preliminary data.</text>
</comment>
<name>A0A563E5Z7_9MICO</name>
<dbReference type="InterPro" id="IPR036390">
    <property type="entry name" value="WH_DNA-bd_sf"/>
</dbReference>
<dbReference type="GO" id="GO:0003677">
    <property type="term" value="F:DNA binding"/>
    <property type="evidence" value="ECO:0007669"/>
    <property type="project" value="UniProtKB-KW"/>
</dbReference>
<evidence type="ECO:0000256" key="1">
    <source>
        <dbReference type="ARBA" id="ARBA00023015"/>
    </source>
</evidence>
<keyword evidence="3" id="KW-0804">Transcription</keyword>
<dbReference type="SUPFAM" id="SSF46785">
    <property type="entry name" value="Winged helix' DNA-binding domain"/>
    <property type="match status" value="1"/>
</dbReference>
<dbReference type="PRINTS" id="PR00035">
    <property type="entry name" value="HTHGNTR"/>
</dbReference>
<dbReference type="Gene3D" id="1.10.10.10">
    <property type="entry name" value="Winged helix-like DNA-binding domain superfamily/Winged helix DNA-binding domain"/>
    <property type="match status" value="1"/>
</dbReference>
<evidence type="ECO:0000313" key="6">
    <source>
        <dbReference type="Proteomes" id="UP000320244"/>
    </source>
</evidence>
<proteinExistence type="predicted"/>